<accession>A0AA41W4I8</accession>
<dbReference type="Pfam" id="PF07883">
    <property type="entry name" value="Cupin_2"/>
    <property type="match status" value="1"/>
</dbReference>
<feature type="domain" description="Cupin type-2" evidence="1">
    <location>
        <begin position="53"/>
        <end position="121"/>
    </location>
</feature>
<gene>
    <name evidence="2" type="ORF">NAF29_02340</name>
</gene>
<evidence type="ECO:0000259" key="1">
    <source>
        <dbReference type="Pfam" id="PF07883"/>
    </source>
</evidence>
<dbReference type="Gene3D" id="2.60.120.10">
    <property type="entry name" value="Jelly Rolls"/>
    <property type="match status" value="1"/>
</dbReference>
<name>A0AA41W4I8_9GAMM</name>
<dbReference type="InterPro" id="IPR013096">
    <property type="entry name" value="Cupin_2"/>
</dbReference>
<dbReference type="EMBL" id="JAMQGP010000001">
    <property type="protein sequence ID" value="MCM2678509.1"/>
    <property type="molecule type" value="Genomic_DNA"/>
</dbReference>
<evidence type="ECO:0000313" key="3">
    <source>
        <dbReference type="Proteomes" id="UP001165393"/>
    </source>
</evidence>
<dbReference type="Proteomes" id="UP001165393">
    <property type="component" value="Unassembled WGS sequence"/>
</dbReference>
<evidence type="ECO:0000313" key="2">
    <source>
        <dbReference type="EMBL" id="MCM2678509.1"/>
    </source>
</evidence>
<dbReference type="RefSeq" id="WP_251259873.1">
    <property type="nucleotide sequence ID" value="NZ_JAMQGP010000001.1"/>
</dbReference>
<sequence>MSQHILMSEKEGQSYLASQAAPEFNANDFPEGWSGAGVEASGVFMFILKVDKESDTFELHASEDAWLAYVVSGSGTLLAGTADEQRTESVAYAAGDFITFEANTPHGWINNIDAESRLLFVKQA</sequence>
<dbReference type="InterPro" id="IPR011051">
    <property type="entry name" value="RmlC_Cupin_sf"/>
</dbReference>
<keyword evidence="3" id="KW-1185">Reference proteome</keyword>
<dbReference type="AlphaFoldDB" id="A0AA41W4I8"/>
<dbReference type="InterPro" id="IPR014710">
    <property type="entry name" value="RmlC-like_jellyroll"/>
</dbReference>
<dbReference type="SUPFAM" id="SSF51182">
    <property type="entry name" value="RmlC-like cupins"/>
    <property type="match status" value="1"/>
</dbReference>
<proteinExistence type="predicted"/>
<organism evidence="2 3">
    <name type="scientific">Echinimonas agarilytica</name>
    <dbReference type="NCBI Taxonomy" id="1215918"/>
    <lineage>
        <taxon>Bacteria</taxon>
        <taxon>Pseudomonadati</taxon>
        <taxon>Pseudomonadota</taxon>
        <taxon>Gammaproteobacteria</taxon>
        <taxon>Alteromonadales</taxon>
        <taxon>Echinimonadaceae</taxon>
        <taxon>Echinimonas</taxon>
    </lineage>
</organism>
<reference evidence="2 3" key="1">
    <citation type="journal article" date="2013" name="Antonie Van Leeuwenhoek">
        <title>Echinimonas agarilytica gen. nov., sp. nov., a new gammaproteobacterium isolated from the sea urchin Strongylocentrotus intermedius.</title>
        <authorList>
            <person name="Nedashkovskaya O.I."/>
            <person name="Stenkova A.M."/>
            <person name="Zhukova N.V."/>
            <person name="Van Trappen S."/>
            <person name="Lee J.S."/>
            <person name="Kim S.B."/>
        </authorList>
    </citation>
    <scope>NUCLEOTIDE SEQUENCE [LARGE SCALE GENOMIC DNA]</scope>
    <source>
        <strain evidence="2 3">KMM 6351</strain>
    </source>
</reference>
<comment type="caution">
    <text evidence="2">The sequence shown here is derived from an EMBL/GenBank/DDBJ whole genome shotgun (WGS) entry which is preliminary data.</text>
</comment>
<protein>
    <submittedName>
        <fullName evidence="2">Cupin domain-containing protein</fullName>
    </submittedName>
</protein>